<dbReference type="Ensembl" id="ENSTNIT00000022555.1">
    <property type="protein sequence ID" value="ENSTNIP00000022316.1"/>
    <property type="gene ID" value="ENSTNIG00000019121.1"/>
</dbReference>
<feature type="domain" description="WH2" evidence="2">
    <location>
        <begin position="1185"/>
        <end position="1205"/>
    </location>
</feature>
<evidence type="ECO:0000259" key="2">
    <source>
        <dbReference type="PROSITE" id="PS51082"/>
    </source>
</evidence>
<evidence type="ECO:0000313" key="4">
    <source>
        <dbReference type="Proteomes" id="UP000007303"/>
    </source>
</evidence>
<feature type="compositionally biased region" description="Polar residues" evidence="1">
    <location>
        <begin position="448"/>
        <end position="460"/>
    </location>
</feature>
<feature type="region of interest" description="Disordered" evidence="1">
    <location>
        <begin position="1249"/>
        <end position="1279"/>
    </location>
</feature>
<feature type="region of interest" description="Disordered" evidence="1">
    <location>
        <begin position="13"/>
        <end position="32"/>
    </location>
</feature>
<feature type="domain" description="WH2" evidence="2">
    <location>
        <begin position="1283"/>
        <end position="1303"/>
    </location>
</feature>
<dbReference type="Proteomes" id="UP000007303">
    <property type="component" value="Unassembled WGS sequence"/>
</dbReference>
<dbReference type="GO" id="GO:0048471">
    <property type="term" value="C:perinuclear region of cytoplasm"/>
    <property type="evidence" value="ECO:0007669"/>
    <property type="project" value="TreeGrafter"/>
</dbReference>
<feature type="compositionally biased region" description="Polar residues" evidence="1">
    <location>
        <begin position="926"/>
        <end position="937"/>
    </location>
</feature>
<feature type="region of interest" description="Disordered" evidence="1">
    <location>
        <begin position="312"/>
        <end position="388"/>
    </location>
</feature>
<evidence type="ECO:0000313" key="3">
    <source>
        <dbReference type="Ensembl" id="ENSTNIP00000022316.1"/>
    </source>
</evidence>
<dbReference type="STRING" id="99883.ENSTNIP00000022316"/>
<dbReference type="InterPro" id="IPR019025">
    <property type="entry name" value="Cordon-bleu_ubiquitin_domain"/>
</dbReference>
<dbReference type="GeneTree" id="ENSGT00530000063608"/>
<feature type="compositionally biased region" description="Basic and acidic residues" evidence="1">
    <location>
        <begin position="661"/>
        <end position="672"/>
    </location>
</feature>
<feature type="compositionally biased region" description="Basic and acidic residues" evidence="1">
    <location>
        <begin position="268"/>
        <end position="284"/>
    </location>
</feature>
<reference evidence="3" key="3">
    <citation type="submission" date="2025-09" db="UniProtKB">
        <authorList>
            <consortium name="Ensembl"/>
        </authorList>
    </citation>
    <scope>IDENTIFICATION</scope>
</reference>
<dbReference type="GO" id="GO:0003146">
    <property type="term" value="P:heart jogging"/>
    <property type="evidence" value="ECO:0007669"/>
    <property type="project" value="Ensembl"/>
</dbReference>
<feature type="region of interest" description="Disordered" evidence="1">
    <location>
        <begin position="926"/>
        <end position="976"/>
    </location>
</feature>
<feature type="compositionally biased region" description="Polar residues" evidence="1">
    <location>
        <begin position="1023"/>
        <end position="1044"/>
    </location>
</feature>
<feature type="region of interest" description="Disordered" evidence="1">
    <location>
        <begin position="527"/>
        <end position="554"/>
    </location>
</feature>
<dbReference type="PANTHER" id="PTHR47008:SF1">
    <property type="entry name" value="PROTEIN CORDON-BLEU"/>
    <property type="match status" value="1"/>
</dbReference>
<dbReference type="FunCoup" id="H3DP67">
    <property type="interactions" value="396"/>
</dbReference>
<feature type="region of interest" description="Disordered" evidence="1">
    <location>
        <begin position="1013"/>
        <end position="1048"/>
    </location>
</feature>
<name>H3DP67_TETNG</name>
<dbReference type="PANTHER" id="PTHR47008">
    <property type="entry name" value="PROTEIN CORDON-BLEU"/>
    <property type="match status" value="1"/>
</dbReference>
<reference evidence="4" key="1">
    <citation type="journal article" date="2004" name="Nature">
        <title>Genome duplication in the teleost fish Tetraodon nigroviridis reveals the early vertebrate proto-karyotype.</title>
        <authorList>
            <person name="Jaillon O."/>
            <person name="Aury J.-M."/>
            <person name="Brunet F."/>
            <person name="Petit J.-L."/>
            <person name="Stange-Thomann N."/>
            <person name="Mauceli E."/>
            <person name="Bouneau L."/>
            <person name="Fischer C."/>
            <person name="Ozouf-Costaz C."/>
            <person name="Bernot A."/>
            <person name="Nicaud S."/>
            <person name="Jaffe D."/>
            <person name="Fisher S."/>
            <person name="Lutfalla G."/>
            <person name="Dossat C."/>
            <person name="Segurens B."/>
            <person name="Dasilva C."/>
            <person name="Salanoubat M."/>
            <person name="Levy M."/>
            <person name="Boudet N."/>
            <person name="Castellano S."/>
            <person name="Anthouard V."/>
            <person name="Jubin C."/>
            <person name="Castelli V."/>
            <person name="Katinka M."/>
            <person name="Vacherie B."/>
            <person name="Biemont C."/>
            <person name="Skalli Z."/>
            <person name="Cattolico L."/>
            <person name="Poulain J."/>
            <person name="De Berardinis V."/>
            <person name="Cruaud C."/>
            <person name="Duprat S."/>
            <person name="Brottier P."/>
            <person name="Coutanceau J.-P."/>
            <person name="Gouzy J."/>
            <person name="Parra G."/>
            <person name="Lardier G."/>
            <person name="Chapple C."/>
            <person name="McKernan K.J."/>
            <person name="McEwan P."/>
            <person name="Bosak S."/>
            <person name="Kellis M."/>
            <person name="Volff J.-N."/>
            <person name="Guigo R."/>
            <person name="Zody M.C."/>
            <person name="Mesirov J."/>
            <person name="Lindblad-Toh K."/>
            <person name="Birren B."/>
            <person name="Nusbaum C."/>
            <person name="Kahn D."/>
            <person name="Robinson-Rechavi M."/>
            <person name="Laudet V."/>
            <person name="Schachter V."/>
            <person name="Quetier F."/>
            <person name="Saurin W."/>
            <person name="Scarpelli C."/>
            <person name="Wincker P."/>
            <person name="Lander E.S."/>
            <person name="Weissenbach J."/>
            <person name="Roest Crollius H."/>
        </authorList>
    </citation>
    <scope>NUCLEOTIDE SEQUENCE [LARGE SCALE GENOMIC DNA]</scope>
</reference>
<dbReference type="PROSITE" id="PS51082">
    <property type="entry name" value="WH2"/>
    <property type="match status" value="2"/>
</dbReference>
<feature type="compositionally biased region" description="Pro residues" evidence="1">
    <location>
        <begin position="1249"/>
        <end position="1265"/>
    </location>
</feature>
<feature type="region of interest" description="Disordered" evidence="1">
    <location>
        <begin position="258"/>
        <end position="289"/>
    </location>
</feature>
<feature type="region of interest" description="Disordered" evidence="1">
    <location>
        <begin position="431"/>
        <end position="495"/>
    </location>
</feature>
<dbReference type="GO" id="GO:0005886">
    <property type="term" value="C:plasma membrane"/>
    <property type="evidence" value="ECO:0007669"/>
    <property type="project" value="TreeGrafter"/>
</dbReference>
<feature type="compositionally biased region" description="Low complexity" evidence="1">
    <location>
        <begin position="346"/>
        <end position="357"/>
    </location>
</feature>
<organism evidence="3 4">
    <name type="scientific">Tetraodon nigroviridis</name>
    <name type="common">Spotted green pufferfish</name>
    <name type="synonym">Chelonodon nigroviridis</name>
    <dbReference type="NCBI Taxonomy" id="99883"/>
    <lineage>
        <taxon>Eukaryota</taxon>
        <taxon>Metazoa</taxon>
        <taxon>Chordata</taxon>
        <taxon>Craniata</taxon>
        <taxon>Vertebrata</taxon>
        <taxon>Euteleostomi</taxon>
        <taxon>Actinopterygii</taxon>
        <taxon>Neopterygii</taxon>
        <taxon>Teleostei</taxon>
        <taxon>Neoteleostei</taxon>
        <taxon>Acanthomorphata</taxon>
        <taxon>Eupercaria</taxon>
        <taxon>Tetraodontiformes</taxon>
        <taxon>Tetradontoidea</taxon>
        <taxon>Tetraodontidae</taxon>
        <taxon>Tetraodon</taxon>
    </lineage>
</organism>
<feature type="compositionally biased region" description="Basic and acidic residues" evidence="1">
    <location>
        <begin position="1013"/>
        <end position="1022"/>
    </location>
</feature>
<feature type="compositionally biased region" description="Polar residues" evidence="1">
    <location>
        <begin position="958"/>
        <end position="970"/>
    </location>
</feature>
<feature type="compositionally biased region" description="Basic and acidic residues" evidence="1">
    <location>
        <begin position="682"/>
        <end position="691"/>
    </location>
</feature>
<dbReference type="Pfam" id="PF02205">
    <property type="entry name" value="WH2"/>
    <property type="match status" value="1"/>
</dbReference>
<dbReference type="GO" id="GO:0043025">
    <property type="term" value="C:neuronal cell body"/>
    <property type="evidence" value="ECO:0007669"/>
    <property type="project" value="TreeGrafter"/>
</dbReference>
<sequence length="1307" mass="142234">MFSPLSFVIISSKRMKGRAPSPPQAPQPAQRSIFRTPVQEGGNAGTDAKENILRPRVHLQVTVPQGYQTSLTEDGSHPSKALMDLLVELCSHFHLNPAVHTLELFSPEGDPLAFKPNALLGSLNVARVLIKEKVLEEKVMRRPAPKIPEKTVRLMVNYHGSQKAVVRVNPFVPLRTLLPAICEKCDFDPAHVLLLKDSISRHELQLDKSLTDLEIKELYVHDQSLDSICSSTSSLSRTEKKSFLGIFHFSRRKSKRRSAHHLGSLSVSDEHTPDVSHCSVKETKGPITTRGPTSHCDYLVLCQYFSLGNQTGVGSESQQKKRKAPVPPSSTNAATPGPDNASASVTPTPANQTAPAPVSITKVAQSSSSSASAVGFGRPVPPKTYRSTGRELQQHVFVSSLASPPNEPTPTLKLYSSVLYPVWAHSMQTFKPSCQKPDTETPEEETMSFGSSSGGNSLPDQSFPAFEEMADGEDSGMVSSPSDTQPTSPEGSLSLDGCRTAERMLGPVRDNSSDSDEGCALGQSKQSNIYSSQHKDNNPQAVSGRLERTSQDDPKLTAQLYQTLATFETAKLYSFSDHKGVVSASMHTTVTRSNEVPVSVVDMDVPVTAIDEVMEDFDCKTPKNEAKLLTGTMSTGKKGPSFSYKSSIELQNKNNNARTVAKTDKRCSENVKKLSKTNQSRESLENWPKDDKKEDKIVERKIGEVCGNKKSNVKTEKQKPALSAKLERHEGVYRDYQTNASLTSSHGKIMPNVTSRFGMKTFTVVPPKPSVPHASMKVPAATLSVGAIKIDDQGNMVKARITHNKVGGSLNSSEIDDSEGSLLLEKAKAFWSSSERQEDIPIEPTEKFQPKRVVKTEAKQPVKEFSTKVDVENKISESKHIQQASNKPVVSPFVVLDPRKDFSFTKTSRRTSSQYVASAINKYTTESSTKPNYSPTVSHTSTLSSQSSSLQKSGRPTPVNQYKTLPSSTSDNKENESALKLNSLGLEKMNLSGNVAKTQTDFSKLRLNREEFGSSAVSKERNSNTVETGTTNNKHIQSGTSHTNMPPVGDTDNIKHPQCLRTTDGKLQNSAAKSPTVHKFTSQGQTSNIVDMAKTNSSLRIHGKVQTSLTETDGSVTSGDLPVSVFGPVKKFRPVVCRSVEKESSLHSSLMEAIQTGRGRDGLRKINTLGPSHVKKMLHVEEENERSALLAAIRAQSNCGMLRKTKSEAAEELERFRKASEEEDGVGPHSCPPTPVTCASLPVFTPTPPLMPQPAMNAPPPPHPPVLLQGKPSSSSPMNPALAREAMLEAIRSGAAADKLKKVKCAL</sequence>
<feature type="compositionally biased region" description="Polar residues" evidence="1">
    <location>
        <begin position="477"/>
        <end position="491"/>
    </location>
</feature>
<evidence type="ECO:0000256" key="1">
    <source>
        <dbReference type="SAM" id="MobiDB-lite"/>
    </source>
</evidence>
<dbReference type="GO" id="GO:1990357">
    <property type="term" value="C:terminal web"/>
    <property type="evidence" value="ECO:0007669"/>
    <property type="project" value="TreeGrafter"/>
</dbReference>
<feature type="compositionally biased region" description="Low complexity" evidence="1">
    <location>
        <begin position="938"/>
        <end position="953"/>
    </location>
</feature>
<dbReference type="CDD" id="cd21800">
    <property type="entry name" value="WH2_Wb_Cobl"/>
    <property type="match status" value="1"/>
</dbReference>
<dbReference type="InParanoid" id="H3DP67"/>
<protein>
    <submittedName>
        <fullName evidence="3">Cordon-bleu WH2 repeat protein</fullName>
    </submittedName>
</protein>
<dbReference type="InterPro" id="IPR003124">
    <property type="entry name" value="WH2_dom"/>
</dbReference>
<dbReference type="Pfam" id="PF09469">
    <property type="entry name" value="Cobl"/>
    <property type="match status" value="1"/>
</dbReference>
<dbReference type="OMA" id="RENMFES"/>
<dbReference type="GO" id="GO:0060271">
    <property type="term" value="P:cilium assembly"/>
    <property type="evidence" value="ECO:0007669"/>
    <property type="project" value="Ensembl"/>
</dbReference>
<dbReference type="GO" id="GO:0003785">
    <property type="term" value="F:actin monomer binding"/>
    <property type="evidence" value="ECO:0007669"/>
    <property type="project" value="InterPro"/>
</dbReference>
<dbReference type="CDD" id="cd21799">
    <property type="entry name" value="WH2_Wa_Cobl"/>
    <property type="match status" value="1"/>
</dbReference>
<dbReference type="HOGENOM" id="CLU_006259_0_0_1"/>
<dbReference type="GO" id="GO:0060088">
    <property type="term" value="P:auditory receptor cell stereocilium organization"/>
    <property type="evidence" value="ECO:0007669"/>
    <property type="project" value="Ensembl"/>
</dbReference>
<keyword evidence="4" id="KW-1185">Reference proteome</keyword>
<dbReference type="GO" id="GO:0001947">
    <property type="term" value="P:heart looping"/>
    <property type="evidence" value="ECO:0007669"/>
    <property type="project" value="Ensembl"/>
</dbReference>
<dbReference type="Gene3D" id="3.10.20.90">
    <property type="entry name" value="Phosphatidylinositol 3-kinase Catalytic Subunit, Chain A, domain 1"/>
    <property type="match status" value="1"/>
</dbReference>
<proteinExistence type="predicted"/>
<dbReference type="InterPro" id="IPR039895">
    <property type="entry name" value="COBL-like"/>
</dbReference>
<feature type="region of interest" description="Disordered" evidence="1">
    <location>
        <begin position="660"/>
        <end position="691"/>
    </location>
</feature>
<dbReference type="SMART" id="SM00246">
    <property type="entry name" value="WH2"/>
    <property type="match status" value="3"/>
</dbReference>
<dbReference type="GO" id="GO:0044294">
    <property type="term" value="C:dendritic growth cone"/>
    <property type="evidence" value="ECO:0007669"/>
    <property type="project" value="TreeGrafter"/>
</dbReference>
<reference evidence="3" key="2">
    <citation type="submission" date="2025-08" db="UniProtKB">
        <authorList>
            <consortium name="Ensembl"/>
        </authorList>
    </citation>
    <scope>IDENTIFICATION</scope>
</reference>
<dbReference type="GO" id="GO:0030041">
    <property type="term" value="P:actin filament polymerization"/>
    <property type="evidence" value="ECO:0007669"/>
    <property type="project" value="TreeGrafter"/>
</dbReference>
<dbReference type="GO" id="GO:0001726">
    <property type="term" value="C:ruffle"/>
    <property type="evidence" value="ECO:0007669"/>
    <property type="project" value="TreeGrafter"/>
</dbReference>
<dbReference type="GO" id="GO:0005884">
    <property type="term" value="C:actin filament"/>
    <property type="evidence" value="ECO:0007669"/>
    <property type="project" value="TreeGrafter"/>
</dbReference>
<dbReference type="GO" id="GO:0051639">
    <property type="term" value="P:actin filament network formation"/>
    <property type="evidence" value="ECO:0007669"/>
    <property type="project" value="TreeGrafter"/>
</dbReference>
<feature type="compositionally biased region" description="Basic and acidic residues" evidence="1">
    <location>
        <begin position="545"/>
        <end position="554"/>
    </location>
</feature>
<accession>H3DP67</accession>
<dbReference type="GO" id="GO:0044295">
    <property type="term" value="C:axonal growth cone"/>
    <property type="evidence" value="ECO:0007669"/>
    <property type="project" value="TreeGrafter"/>
</dbReference>